<dbReference type="PANTHER" id="PTHR34615">
    <property type="entry name" value="PX DOMAIN-CONTAINING PROTEIN"/>
    <property type="match status" value="1"/>
</dbReference>
<feature type="non-terminal residue" evidence="1">
    <location>
        <position position="165"/>
    </location>
</feature>
<organism evidence="1 2">
    <name type="scientific">Pseudolycoriella hygida</name>
    <dbReference type="NCBI Taxonomy" id="35572"/>
    <lineage>
        <taxon>Eukaryota</taxon>
        <taxon>Metazoa</taxon>
        <taxon>Ecdysozoa</taxon>
        <taxon>Arthropoda</taxon>
        <taxon>Hexapoda</taxon>
        <taxon>Insecta</taxon>
        <taxon>Pterygota</taxon>
        <taxon>Neoptera</taxon>
        <taxon>Endopterygota</taxon>
        <taxon>Diptera</taxon>
        <taxon>Nematocera</taxon>
        <taxon>Sciaroidea</taxon>
        <taxon>Sciaridae</taxon>
        <taxon>Pseudolycoriella</taxon>
    </lineage>
</organism>
<feature type="non-terminal residue" evidence="1">
    <location>
        <position position="1"/>
    </location>
</feature>
<accession>A0A9Q0N394</accession>
<dbReference type="AlphaFoldDB" id="A0A9Q0N394"/>
<dbReference type="EMBL" id="WJQU01000002">
    <property type="protein sequence ID" value="KAJ6642616.1"/>
    <property type="molecule type" value="Genomic_DNA"/>
</dbReference>
<proteinExistence type="predicted"/>
<gene>
    <name evidence="1" type="ORF">Bhyg_07569</name>
</gene>
<protein>
    <submittedName>
        <fullName evidence="1">Uncharacterized protein</fullName>
    </submittedName>
</protein>
<sequence>TECLAFFRFPKNDIKTLTAALKVPKIIILKNRIKFKGTEGMCILLRRLAYPNRLVDLVKTFNRDKGSLSRIFIFMLTWIYNHYGKRLHSLQQNYISPSLLEELAYNAFNRGSPYPNIVGFIDGTYRRACRPSKNQREYYSGYKRQHVVKYQSVMLTNGLMGRLDG</sequence>
<dbReference type="Proteomes" id="UP001151699">
    <property type="component" value="Chromosome B"/>
</dbReference>
<name>A0A9Q0N394_9DIPT</name>
<keyword evidence="2" id="KW-1185">Reference proteome</keyword>
<dbReference type="PANTHER" id="PTHR34615:SF1">
    <property type="entry name" value="PX DOMAIN-CONTAINING PROTEIN"/>
    <property type="match status" value="1"/>
</dbReference>
<evidence type="ECO:0000313" key="1">
    <source>
        <dbReference type="EMBL" id="KAJ6642616.1"/>
    </source>
</evidence>
<comment type="caution">
    <text evidence="1">The sequence shown here is derived from an EMBL/GenBank/DDBJ whole genome shotgun (WGS) entry which is preliminary data.</text>
</comment>
<dbReference type="OrthoDB" id="5978526at2759"/>
<evidence type="ECO:0000313" key="2">
    <source>
        <dbReference type="Proteomes" id="UP001151699"/>
    </source>
</evidence>
<reference evidence="1" key="1">
    <citation type="submission" date="2022-07" db="EMBL/GenBank/DDBJ databases">
        <authorList>
            <person name="Trinca V."/>
            <person name="Uliana J.V.C."/>
            <person name="Torres T.T."/>
            <person name="Ward R.J."/>
            <person name="Monesi N."/>
        </authorList>
    </citation>
    <scope>NUCLEOTIDE SEQUENCE</scope>
    <source>
        <strain evidence="1">HSMRA1968</strain>
        <tissue evidence="1">Whole embryos</tissue>
    </source>
</reference>